<reference evidence="15" key="1">
    <citation type="thesis" date="2020" institute="ProQuest LLC" country="789 East Eisenhower Parkway, Ann Arbor, MI, USA">
        <title>Comparative Genomics and Chromosome Evolution.</title>
        <authorList>
            <person name="Mudd A.B."/>
        </authorList>
    </citation>
    <scope>NUCLEOTIDE SEQUENCE</scope>
    <source>
        <strain evidence="15">237g6f4</strain>
        <tissue evidence="15">Blood</tissue>
    </source>
</reference>
<evidence type="ECO:0000256" key="12">
    <source>
        <dbReference type="SAM" id="Phobius"/>
    </source>
</evidence>
<feature type="region of interest" description="Disordered" evidence="11">
    <location>
        <begin position="317"/>
        <end position="392"/>
    </location>
</feature>
<evidence type="ECO:0000256" key="7">
    <source>
        <dbReference type="ARBA" id="ARBA00023157"/>
    </source>
</evidence>
<keyword evidence="9" id="KW-0393">Immunoglobulin domain</keyword>
<feature type="signal peptide" evidence="13">
    <location>
        <begin position="1"/>
        <end position="33"/>
    </location>
</feature>
<evidence type="ECO:0000256" key="10">
    <source>
        <dbReference type="ARBA" id="ARBA00046288"/>
    </source>
</evidence>
<keyword evidence="8" id="KW-0325">Glycoprotein</keyword>
<dbReference type="Proteomes" id="UP000824782">
    <property type="component" value="Unassembled WGS sequence"/>
</dbReference>
<dbReference type="SMART" id="SM00409">
    <property type="entry name" value="IG"/>
    <property type="match status" value="2"/>
</dbReference>
<evidence type="ECO:0000256" key="4">
    <source>
        <dbReference type="ARBA" id="ARBA00022729"/>
    </source>
</evidence>
<evidence type="ECO:0000256" key="5">
    <source>
        <dbReference type="ARBA" id="ARBA00022989"/>
    </source>
</evidence>
<evidence type="ECO:0000256" key="9">
    <source>
        <dbReference type="ARBA" id="ARBA00023319"/>
    </source>
</evidence>
<accession>A0AAV7B6U8</accession>
<gene>
    <name evidence="15" type="ORF">GDO81_013929</name>
</gene>
<evidence type="ECO:0000256" key="3">
    <source>
        <dbReference type="ARBA" id="ARBA00022692"/>
    </source>
</evidence>
<evidence type="ECO:0000313" key="16">
    <source>
        <dbReference type="Proteomes" id="UP000824782"/>
    </source>
</evidence>
<keyword evidence="6 12" id="KW-0472">Membrane</keyword>
<dbReference type="SUPFAM" id="SSF48726">
    <property type="entry name" value="Immunoglobulin"/>
    <property type="match status" value="2"/>
</dbReference>
<evidence type="ECO:0000256" key="8">
    <source>
        <dbReference type="ARBA" id="ARBA00023180"/>
    </source>
</evidence>
<evidence type="ECO:0000256" key="13">
    <source>
        <dbReference type="SAM" id="SignalP"/>
    </source>
</evidence>
<dbReference type="Pfam" id="PF07686">
    <property type="entry name" value="V-set"/>
    <property type="match status" value="1"/>
</dbReference>
<feature type="compositionally biased region" description="Polar residues" evidence="11">
    <location>
        <begin position="375"/>
        <end position="385"/>
    </location>
</feature>
<evidence type="ECO:0000256" key="2">
    <source>
        <dbReference type="ARBA" id="ARBA00022490"/>
    </source>
</evidence>
<dbReference type="Gene3D" id="2.60.40.10">
    <property type="entry name" value="Immunoglobulins"/>
    <property type="match status" value="2"/>
</dbReference>
<keyword evidence="2" id="KW-0963">Cytoplasm</keyword>
<evidence type="ECO:0000256" key="6">
    <source>
        <dbReference type="ARBA" id="ARBA00023136"/>
    </source>
</evidence>
<evidence type="ECO:0000256" key="11">
    <source>
        <dbReference type="SAM" id="MobiDB-lite"/>
    </source>
</evidence>
<dbReference type="InterPro" id="IPR036179">
    <property type="entry name" value="Ig-like_dom_sf"/>
</dbReference>
<dbReference type="InterPro" id="IPR003599">
    <property type="entry name" value="Ig_sub"/>
</dbReference>
<dbReference type="PANTHER" id="PTHR44888:SF2">
    <property type="entry name" value="HEPATIC AND GLIAL CELL ADHESION MOLECULE"/>
    <property type="match status" value="1"/>
</dbReference>
<keyword evidence="7" id="KW-1015">Disulfide bond</keyword>
<keyword evidence="5 12" id="KW-1133">Transmembrane helix</keyword>
<dbReference type="InterPro" id="IPR013106">
    <property type="entry name" value="Ig_V-set"/>
</dbReference>
<dbReference type="EMBL" id="WNYA01000006">
    <property type="protein sequence ID" value="KAG8568227.1"/>
    <property type="molecule type" value="Genomic_DNA"/>
</dbReference>
<dbReference type="PROSITE" id="PS50835">
    <property type="entry name" value="IG_LIKE"/>
    <property type="match status" value="1"/>
</dbReference>
<feature type="domain" description="Ig-like" evidence="14">
    <location>
        <begin position="148"/>
        <end position="234"/>
    </location>
</feature>
<keyword evidence="16" id="KW-1185">Reference proteome</keyword>
<dbReference type="AlphaFoldDB" id="A0AAV7B6U8"/>
<keyword evidence="4 13" id="KW-0732">Signal</keyword>
<evidence type="ECO:0000259" key="14">
    <source>
        <dbReference type="PROSITE" id="PS50835"/>
    </source>
</evidence>
<dbReference type="GO" id="GO:0005737">
    <property type="term" value="C:cytoplasm"/>
    <property type="evidence" value="ECO:0007669"/>
    <property type="project" value="UniProtKB-SubCell"/>
</dbReference>
<dbReference type="Pfam" id="PF13927">
    <property type="entry name" value="Ig_3"/>
    <property type="match status" value="1"/>
</dbReference>
<dbReference type="InterPro" id="IPR007110">
    <property type="entry name" value="Ig-like_dom"/>
</dbReference>
<comment type="caution">
    <text evidence="15">The sequence shown here is derived from an EMBL/GenBank/DDBJ whole genome shotgun (WGS) entry which is preliminary data.</text>
</comment>
<name>A0AAV7B6U8_ENGPU</name>
<evidence type="ECO:0000256" key="1">
    <source>
        <dbReference type="ARBA" id="ARBA00004496"/>
    </source>
</evidence>
<proteinExistence type="predicted"/>
<dbReference type="InterPro" id="IPR052280">
    <property type="entry name" value="HEPACAM_domain"/>
</dbReference>
<dbReference type="InterPro" id="IPR013783">
    <property type="entry name" value="Ig-like_fold"/>
</dbReference>
<organism evidence="15 16">
    <name type="scientific">Engystomops pustulosus</name>
    <name type="common">Tungara frog</name>
    <name type="synonym">Physalaemus pustulosus</name>
    <dbReference type="NCBI Taxonomy" id="76066"/>
    <lineage>
        <taxon>Eukaryota</taxon>
        <taxon>Metazoa</taxon>
        <taxon>Chordata</taxon>
        <taxon>Craniata</taxon>
        <taxon>Vertebrata</taxon>
        <taxon>Euteleostomi</taxon>
        <taxon>Amphibia</taxon>
        <taxon>Batrachia</taxon>
        <taxon>Anura</taxon>
        <taxon>Neobatrachia</taxon>
        <taxon>Hyloidea</taxon>
        <taxon>Leptodactylidae</taxon>
        <taxon>Leiuperinae</taxon>
        <taxon>Engystomops</taxon>
    </lineage>
</organism>
<sequence length="408" mass="45401">MKTERAGDLRALTSPSLLHLLWLLAVYTDLVEVVNITSHMQHIHGTYGKSALFSVQYSSSSSDKPVVKWQVRREKPITVVQSVGTDIIGNLRPDYKDRIQIFENGSLLISNLFLSDEGMYEVEVSITDDTFTGEKSINLTVDVPVSKPRVSVLSSTILELTENFSMSCIHDNGTKPIYTWLKAGKLLTNDSRILMSPDHRVITITRVLLSDDDIYTCLVENPISSGRSSPIKITVYRRSSLYIVLSTGGIFLLVTLVTVCACWKPSRKEKHKLERQASCEYVDHSEDPLKHEVEVNARTIERENKNPVTLYILKDKELTEVEEDSPTESRTTSDTSGSPSYTSNKSSGSATHCGHRYHHSPVRAPPVSKEHGSPPKSTGPRSTARSLRAGGVHVICEQDEECTVQSNT</sequence>
<dbReference type="PANTHER" id="PTHR44888">
    <property type="entry name" value="HEPACAM FAMILY MEMBER 2-RELATED"/>
    <property type="match status" value="1"/>
</dbReference>
<dbReference type="GO" id="GO:0012505">
    <property type="term" value="C:endomembrane system"/>
    <property type="evidence" value="ECO:0007669"/>
    <property type="project" value="UniProtKB-SubCell"/>
</dbReference>
<keyword evidence="3 12" id="KW-0812">Transmembrane</keyword>
<comment type="subcellular location">
    <subcellularLocation>
        <location evidence="1">Cytoplasm</location>
    </subcellularLocation>
    <subcellularLocation>
        <location evidence="10">Endomembrane system</location>
        <topology evidence="10">Single-pass type I membrane protein</topology>
    </subcellularLocation>
</comment>
<feature type="compositionally biased region" description="Polar residues" evidence="11">
    <location>
        <begin position="328"/>
        <end position="350"/>
    </location>
</feature>
<feature type="transmembrane region" description="Helical" evidence="12">
    <location>
        <begin position="241"/>
        <end position="263"/>
    </location>
</feature>
<evidence type="ECO:0000313" key="15">
    <source>
        <dbReference type="EMBL" id="KAG8568227.1"/>
    </source>
</evidence>
<protein>
    <recommendedName>
        <fullName evidence="14">Ig-like domain-containing protein</fullName>
    </recommendedName>
</protein>
<feature type="chain" id="PRO_5043596883" description="Ig-like domain-containing protein" evidence="13">
    <location>
        <begin position="34"/>
        <end position="408"/>
    </location>
</feature>